<proteinExistence type="predicted"/>
<comment type="caution">
    <text evidence="2">The sequence shown here is derived from an EMBL/GenBank/DDBJ whole genome shotgun (WGS) entry which is preliminary data.</text>
</comment>
<sequence>MSALTAQRVVTSRVLQPQLRFSCHKLPLLRRRSVCVHVSLHDAPQEAPNSAPAHVSSEEAKKRNEDSLARILNNFADAKAQGLLREAEEEDEDEVQGDEGEDWVWWRSDDQTATSPTANSSEDSAAKPSQ</sequence>
<feature type="compositionally biased region" description="Polar residues" evidence="1">
    <location>
        <begin position="111"/>
        <end position="130"/>
    </location>
</feature>
<accession>A0AAD3DKK7</accession>
<gene>
    <name evidence="2" type="ORF">Agub_g4353</name>
</gene>
<dbReference type="AlphaFoldDB" id="A0AAD3DKK7"/>
<evidence type="ECO:0000313" key="2">
    <source>
        <dbReference type="EMBL" id="GFR43288.1"/>
    </source>
</evidence>
<organism evidence="2 3">
    <name type="scientific">Astrephomene gubernaculifera</name>
    <dbReference type="NCBI Taxonomy" id="47775"/>
    <lineage>
        <taxon>Eukaryota</taxon>
        <taxon>Viridiplantae</taxon>
        <taxon>Chlorophyta</taxon>
        <taxon>core chlorophytes</taxon>
        <taxon>Chlorophyceae</taxon>
        <taxon>CS clade</taxon>
        <taxon>Chlamydomonadales</taxon>
        <taxon>Astrephomenaceae</taxon>
        <taxon>Astrephomene</taxon>
    </lineage>
</organism>
<dbReference type="Proteomes" id="UP001054857">
    <property type="component" value="Unassembled WGS sequence"/>
</dbReference>
<evidence type="ECO:0000256" key="1">
    <source>
        <dbReference type="SAM" id="MobiDB-lite"/>
    </source>
</evidence>
<evidence type="ECO:0000313" key="3">
    <source>
        <dbReference type="Proteomes" id="UP001054857"/>
    </source>
</evidence>
<feature type="compositionally biased region" description="Acidic residues" evidence="1">
    <location>
        <begin position="87"/>
        <end position="102"/>
    </location>
</feature>
<dbReference type="EMBL" id="BMAR01000005">
    <property type="protein sequence ID" value="GFR43288.1"/>
    <property type="molecule type" value="Genomic_DNA"/>
</dbReference>
<protein>
    <submittedName>
        <fullName evidence="2">Uncharacterized protein</fullName>
    </submittedName>
</protein>
<reference evidence="2 3" key="1">
    <citation type="journal article" date="2021" name="Sci. Rep.">
        <title>Genome sequencing of the multicellular alga Astrephomene provides insights into convergent evolution of germ-soma differentiation.</title>
        <authorList>
            <person name="Yamashita S."/>
            <person name="Yamamoto K."/>
            <person name="Matsuzaki R."/>
            <person name="Suzuki S."/>
            <person name="Yamaguchi H."/>
            <person name="Hirooka S."/>
            <person name="Minakuchi Y."/>
            <person name="Miyagishima S."/>
            <person name="Kawachi M."/>
            <person name="Toyoda A."/>
            <person name="Nozaki H."/>
        </authorList>
    </citation>
    <scope>NUCLEOTIDE SEQUENCE [LARGE SCALE GENOMIC DNA]</scope>
    <source>
        <strain evidence="2 3">NIES-4017</strain>
    </source>
</reference>
<feature type="compositionally biased region" description="Basic and acidic residues" evidence="1">
    <location>
        <begin position="56"/>
        <end position="68"/>
    </location>
</feature>
<name>A0AAD3DKK7_9CHLO</name>
<feature type="region of interest" description="Disordered" evidence="1">
    <location>
        <begin position="43"/>
        <end position="69"/>
    </location>
</feature>
<feature type="region of interest" description="Disordered" evidence="1">
    <location>
        <begin position="82"/>
        <end position="130"/>
    </location>
</feature>
<keyword evidence="3" id="KW-1185">Reference proteome</keyword>